<name>A0A223P3G1_9SPHI</name>
<evidence type="ECO:0008006" key="3">
    <source>
        <dbReference type="Google" id="ProtNLM"/>
    </source>
</evidence>
<dbReference type="EMBL" id="CP022743">
    <property type="protein sequence ID" value="ASU36388.1"/>
    <property type="molecule type" value="Genomic_DNA"/>
</dbReference>
<sequence length="118" mass="12860">MFIGLTTASNAQGPKIVTDPVEKAKGLQKQLNLSDKQTEKVSAIYKESVEKFDKIKVKEHGNTNKMLADVAPLRVATIKKIKEVLTPAQAVKYDKLIKESKSSSLNGGWSDGWSSAAN</sequence>
<organism evidence="1 2">
    <name type="scientific">Mucilaginibacter xinganensis</name>
    <dbReference type="NCBI Taxonomy" id="1234841"/>
    <lineage>
        <taxon>Bacteria</taxon>
        <taxon>Pseudomonadati</taxon>
        <taxon>Bacteroidota</taxon>
        <taxon>Sphingobacteriia</taxon>
        <taxon>Sphingobacteriales</taxon>
        <taxon>Sphingobacteriaceae</taxon>
        <taxon>Mucilaginibacter</taxon>
    </lineage>
</organism>
<accession>A0A223P3G1</accession>
<dbReference type="AlphaFoldDB" id="A0A223P3G1"/>
<dbReference type="Proteomes" id="UP000215002">
    <property type="component" value="Chromosome"/>
</dbReference>
<protein>
    <recommendedName>
        <fullName evidence="3">LTXXQ motif family protein</fullName>
    </recommendedName>
</protein>
<gene>
    <name evidence="1" type="ORF">MuYL_4503</name>
</gene>
<evidence type="ECO:0000313" key="1">
    <source>
        <dbReference type="EMBL" id="ASU36388.1"/>
    </source>
</evidence>
<reference evidence="1 2" key="1">
    <citation type="submission" date="2017-08" db="EMBL/GenBank/DDBJ databases">
        <title>Complete genome sequence of Mucilaginibacter sp. strain BJC16-A31.</title>
        <authorList>
            <consortium name="Henan University of Science and Technology"/>
            <person name="You X."/>
        </authorList>
    </citation>
    <scope>NUCLEOTIDE SEQUENCE [LARGE SCALE GENOMIC DNA]</scope>
    <source>
        <strain evidence="1 2">BJC16-A31</strain>
    </source>
</reference>
<keyword evidence="2" id="KW-1185">Reference proteome</keyword>
<evidence type="ECO:0000313" key="2">
    <source>
        <dbReference type="Proteomes" id="UP000215002"/>
    </source>
</evidence>
<proteinExistence type="predicted"/>
<dbReference type="KEGG" id="muc:MuYL_4503"/>